<comment type="caution">
    <text evidence="6">The sequence shown here is derived from an EMBL/GenBank/DDBJ whole genome shotgun (WGS) entry which is preliminary data.</text>
</comment>
<dbReference type="Proteomes" id="UP000254626">
    <property type="component" value="Unassembled WGS sequence"/>
</dbReference>
<dbReference type="InterPro" id="IPR036388">
    <property type="entry name" value="WH-like_DNA-bd_sf"/>
</dbReference>
<gene>
    <name evidence="6" type="primary">gltC_1</name>
    <name evidence="6" type="ORF">NCTC11327_01678</name>
</gene>
<dbReference type="GeneID" id="29385970"/>
<evidence type="ECO:0000259" key="5">
    <source>
        <dbReference type="PROSITE" id="PS50931"/>
    </source>
</evidence>
<dbReference type="InterPro" id="IPR036390">
    <property type="entry name" value="WH_DNA-bd_sf"/>
</dbReference>
<protein>
    <submittedName>
        <fullName evidence="6">Transcriptional regulator</fullName>
    </submittedName>
</protein>
<proteinExistence type="inferred from homology"/>
<dbReference type="RefSeq" id="WP_225869438.1">
    <property type="nucleotide sequence ID" value="NZ_CABLBX010000003.1"/>
</dbReference>
<dbReference type="EMBL" id="UHIP01000001">
    <property type="protein sequence ID" value="SUP25190.1"/>
    <property type="molecule type" value="Genomic_DNA"/>
</dbReference>
<evidence type="ECO:0000256" key="3">
    <source>
        <dbReference type="ARBA" id="ARBA00023125"/>
    </source>
</evidence>
<dbReference type="SUPFAM" id="SSF53850">
    <property type="entry name" value="Periplasmic binding protein-like II"/>
    <property type="match status" value="1"/>
</dbReference>
<dbReference type="InterPro" id="IPR005119">
    <property type="entry name" value="LysR_subst-bd"/>
</dbReference>
<evidence type="ECO:0000256" key="2">
    <source>
        <dbReference type="ARBA" id="ARBA00023015"/>
    </source>
</evidence>
<comment type="similarity">
    <text evidence="1">Belongs to the LysR transcriptional regulatory family.</text>
</comment>
<dbReference type="GO" id="GO:0003677">
    <property type="term" value="F:DNA binding"/>
    <property type="evidence" value="ECO:0007669"/>
    <property type="project" value="UniProtKB-KW"/>
</dbReference>
<name>A0AAX2LNV6_VIBFL</name>
<dbReference type="Gene3D" id="3.40.190.10">
    <property type="entry name" value="Periplasmic binding protein-like II"/>
    <property type="match status" value="2"/>
</dbReference>
<keyword evidence="4" id="KW-0804">Transcription</keyword>
<dbReference type="AlphaFoldDB" id="A0AAX2LNV6"/>
<evidence type="ECO:0000313" key="7">
    <source>
        <dbReference type="Proteomes" id="UP000254626"/>
    </source>
</evidence>
<dbReference type="Gene3D" id="1.10.10.10">
    <property type="entry name" value="Winged helix-like DNA-binding domain superfamily/Winged helix DNA-binding domain"/>
    <property type="match status" value="1"/>
</dbReference>
<dbReference type="Pfam" id="PF00126">
    <property type="entry name" value="HTH_1"/>
    <property type="match status" value="1"/>
</dbReference>
<dbReference type="PANTHER" id="PTHR30579">
    <property type="entry name" value="TRANSCRIPTIONAL REGULATOR"/>
    <property type="match status" value="1"/>
</dbReference>
<dbReference type="GO" id="GO:0003700">
    <property type="term" value="F:DNA-binding transcription factor activity"/>
    <property type="evidence" value="ECO:0007669"/>
    <property type="project" value="InterPro"/>
</dbReference>
<keyword evidence="3" id="KW-0238">DNA-binding</keyword>
<dbReference type="PANTHER" id="PTHR30579:SF7">
    <property type="entry name" value="HTH-TYPE TRANSCRIPTIONAL REGULATOR LRHA-RELATED"/>
    <property type="match status" value="1"/>
</dbReference>
<dbReference type="Pfam" id="PF03466">
    <property type="entry name" value="LysR_substrate"/>
    <property type="match status" value="1"/>
</dbReference>
<evidence type="ECO:0000256" key="1">
    <source>
        <dbReference type="ARBA" id="ARBA00009437"/>
    </source>
</evidence>
<sequence length="290" mass="31717">MMRTLDLDALRCFVLGIELGSFALAAERLNRSPSAASAQLKKLEQQCHTALVTKSGRHLQPTEAGEMVLSYARRLLQLNDEALQRLQGNTLEGKVIFGMQEDFSEALLPQVLGSFSRAHPQLQLQSVVGRHKELLEGIHSGDIDFSLGWEGPKAAPYSERLAELPLHWFGPANPHLSDTIQATQPLPLVMLDGACAIRQQATEALDAAGIPWKINFIGRSLSSLWKAVEAGLGVTVRSAFGQPDCVTKLTGLPALGSLTVCLDRSQNQLDEVQQQLYNALKQQLQQHLGQ</sequence>
<organism evidence="6 7">
    <name type="scientific">Vibrio fluvialis</name>
    <dbReference type="NCBI Taxonomy" id="676"/>
    <lineage>
        <taxon>Bacteria</taxon>
        <taxon>Pseudomonadati</taxon>
        <taxon>Pseudomonadota</taxon>
        <taxon>Gammaproteobacteria</taxon>
        <taxon>Vibrionales</taxon>
        <taxon>Vibrionaceae</taxon>
        <taxon>Vibrio</taxon>
    </lineage>
</organism>
<dbReference type="SUPFAM" id="SSF46785">
    <property type="entry name" value="Winged helix' DNA-binding domain"/>
    <property type="match status" value="1"/>
</dbReference>
<reference evidence="6 7" key="1">
    <citation type="submission" date="2018-06" db="EMBL/GenBank/DDBJ databases">
        <authorList>
            <consortium name="Pathogen Informatics"/>
            <person name="Doyle S."/>
        </authorList>
    </citation>
    <scope>NUCLEOTIDE SEQUENCE [LARGE SCALE GENOMIC DNA]</scope>
    <source>
        <strain evidence="6 7">NCTC11327</strain>
    </source>
</reference>
<feature type="domain" description="HTH lysR-type" evidence="5">
    <location>
        <begin position="5"/>
        <end position="62"/>
    </location>
</feature>
<keyword evidence="2" id="KW-0805">Transcription regulation</keyword>
<evidence type="ECO:0000256" key="4">
    <source>
        <dbReference type="ARBA" id="ARBA00023163"/>
    </source>
</evidence>
<evidence type="ECO:0000313" key="6">
    <source>
        <dbReference type="EMBL" id="SUP25190.1"/>
    </source>
</evidence>
<dbReference type="PROSITE" id="PS50931">
    <property type="entry name" value="HTH_LYSR"/>
    <property type="match status" value="1"/>
</dbReference>
<dbReference type="InterPro" id="IPR000847">
    <property type="entry name" value="LysR_HTH_N"/>
</dbReference>
<accession>A0AAX2LNV6</accession>
<dbReference type="InterPro" id="IPR050176">
    <property type="entry name" value="LTTR"/>
</dbReference>